<keyword evidence="5" id="KW-0626">Porin</keyword>
<proteinExistence type="inferred from homology"/>
<evidence type="ECO:0008006" key="9">
    <source>
        <dbReference type="Google" id="ProtNLM"/>
    </source>
</evidence>
<dbReference type="AlphaFoldDB" id="B4LS71"/>
<dbReference type="InterPro" id="IPR023614">
    <property type="entry name" value="Porin_dom_sf"/>
</dbReference>
<dbReference type="PANTHER" id="PTHR11743:SF70">
    <property type="entry name" value="GH26960P-RELATED"/>
    <property type="match status" value="1"/>
</dbReference>
<evidence type="ECO:0000256" key="3">
    <source>
        <dbReference type="ARBA" id="ARBA00022452"/>
    </source>
</evidence>
<dbReference type="Proteomes" id="UP000008792">
    <property type="component" value="Unassembled WGS sequence"/>
</dbReference>
<dbReference type="GO" id="GO:0046930">
    <property type="term" value="C:pore complex"/>
    <property type="evidence" value="ECO:0007669"/>
    <property type="project" value="UniProtKB-KW"/>
</dbReference>
<dbReference type="SMR" id="B4LS71"/>
<dbReference type="CDD" id="cd07306">
    <property type="entry name" value="Porin3_VDAC"/>
    <property type="match status" value="1"/>
</dbReference>
<dbReference type="GO" id="GO:0005741">
    <property type="term" value="C:mitochondrial outer membrane"/>
    <property type="evidence" value="ECO:0007669"/>
    <property type="project" value="UniProtKB-SubCell"/>
</dbReference>
<evidence type="ECO:0000256" key="4">
    <source>
        <dbReference type="ARBA" id="ARBA00022787"/>
    </source>
</evidence>
<dbReference type="FunCoup" id="B4LS71">
    <property type="interactions" value="3"/>
</dbReference>
<evidence type="ECO:0000256" key="6">
    <source>
        <dbReference type="SAM" id="MobiDB-lite"/>
    </source>
</evidence>
<reference evidence="7 8" key="1">
    <citation type="journal article" date="2007" name="Nature">
        <title>Evolution of genes and genomes on the Drosophila phylogeny.</title>
        <authorList>
            <consortium name="Drosophila 12 Genomes Consortium"/>
            <person name="Clark A.G."/>
            <person name="Eisen M.B."/>
            <person name="Smith D.R."/>
            <person name="Bergman C.M."/>
            <person name="Oliver B."/>
            <person name="Markow T.A."/>
            <person name="Kaufman T.C."/>
            <person name="Kellis M."/>
            <person name="Gelbart W."/>
            <person name="Iyer V.N."/>
            <person name="Pollard D.A."/>
            <person name="Sackton T.B."/>
            <person name="Larracuente A.M."/>
            <person name="Singh N.D."/>
            <person name="Abad J.P."/>
            <person name="Abt D.N."/>
            <person name="Adryan B."/>
            <person name="Aguade M."/>
            <person name="Akashi H."/>
            <person name="Anderson W.W."/>
            <person name="Aquadro C.F."/>
            <person name="Ardell D.H."/>
            <person name="Arguello R."/>
            <person name="Artieri C.G."/>
            <person name="Barbash D.A."/>
            <person name="Barker D."/>
            <person name="Barsanti P."/>
            <person name="Batterham P."/>
            <person name="Batzoglou S."/>
            <person name="Begun D."/>
            <person name="Bhutkar A."/>
            <person name="Blanco E."/>
            <person name="Bosak S.A."/>
            <person name="Bradley R.K."/>
            <person name="Brand A.D."/>
            <person name="Brent M.R."/>
            <person name="Brooks A.N."/>
            <person name="Brown R.H."/>
            <person name="Butlin R.K."/>
            <person name="Caggese C."/>
            <person name="Calvi B.R."/>
            <person name="Bernardo de Carvalho A."/>
            <person name="Caspi A."/>
            <person name="Castrezana S."/>
            <person name="Celniker S.E."/>
            <person name="Chang J.L."/>
            <person name="Chapple C."/>
            <person name="Chatterji S."/>
            <person name="Chinwalla A."/>
            <person name="Civetta A."/>
            <person name="Clifton S.W."/>
            <person name="Comeron J.M."/>
            <person name="Costello J.C."/>
            <person name="Coyne J.A."/>
            <person name="Daub J."/>
            <person name="David R.G."/>
            <person name="Delcher A.L."/>
            <person name="Delehaunty K."/>
            <person name="Do C.B."/>
            <person name="Ebling H."/>
            <person name="Edwards K."/>
            <person name="Eickbush T."/>
            <person name="Evans J.D."/>
            <person name="Filipski A."/>
            <person name="Findeiss S."/>
            <person name="Freyhult E."/>
            <person name="Fulton L."/>
            <person name="Fulton R."/>
            <person name="Garcia A.C."/>
            <person name="Gardiner A."/>
            <person name="Garfield D.A."/>
            <person name="Garvin B.E."/>
            <person name="Gibson G."/>
            <person name="Gilbert D."/>
            <person name="Gnerre S."/>
            <person name="Godfrey J."/>
            <person name="Good R."/>
            <person name="Gotea V."/>
            <person name="Gravely B."/>
            <person name="Greenberg A.J."/>
            <person name="Griffiths-Jones S."/>
            <person name="Gross S."/>
            <person name="Guigo R."/>
            <person name="Gustafson E.A."/>
            <person name="Haerty W."/>
            <person name="Hahn M.W."/>
            <person name="Halligan D.L."/>
            <person name="Halpern A.L."/>
            <person name="Halter G.M."/>
            <person name="Han M.V."/>
            <person name="Heger A."/>
            <person name="Hillier L."/>
            <person name="Hinrichs A.S."/>
            <person name="Holmes I."/>
            <person name="Hoskins R.A."/>
            <person name="Hubisz M.J."/>
            <person name="Hultmark D."/>
            <person name="Huntley M.A."/>
            <person name="Jaffe D.B."/>
            <person name="Jagadeeshan S."/>
            <person name="Jeck W.R."/>
            <person name="Johnson J."/>
            <person name="Jones C.D."/>
            <person name="Jordan W.C."/>
            <person name="Karpen G.H."/>
            <person name="Kataoka E."/>
            <person name="Keightley P.D."/>
            <person name="Kheradpour P."/>
            <person name="Kirkness E.F."/>
            <person name="Koerich L.B."/>
            <person name="Kristiansen K."/>
            <person name="Kudrna D."/>
            <person name="Kulathinal R.J."/>
            <person name="Kumar S."/>
            <person name="Kwok R."/>
            <person name="Lander E."/>
            <person name="Langley C.H."/>
            <person name="Lapoint R."/>
            <person name="Lazzaro B.P."/>
            <person name="Lee S.J."/>
            <person name="Levesque L."/>
            <person name="Li R."/>
            <person name="Lin C.F."/>
            <person name="Lin M.F."/>
            <person name="Lindblad-Toh K."/>
            <person name="Llopart A."/>
            <person name="Long M."/>
            <person name="Low L."/>
            <person name="Lozovsky E."/>
            <person name="Lu J."/>
            <person name="Luo M."/>
            <person name="Machado C.A."/>
            <person name="Makalowski W."/>
            <person name="Marzo M."/>
            <person name="Matsuda M."/>
            <person name="Matzkin L."/>
            <person name="McAllister B."/>
            <person name="McBride C.S."/>
            <person name="McKernan B."/>
            <person name="McKernan K."/>
            <person name="Mendez-Lago M."/>
            <person name="Minx P."/>
            <person name="Mollenhauer M.U."/>
            <person name="Montooth K."/>
            <person name="Mount S.M."/>
            <person name="Mu X."/>
            <person name="Myers E."/>
            <person name="Negre B."/>
            <person name="Newfeld S."/>
            <person name="Nielsen R."/>
            <person name="Noor M.A."/>
            <person name="O'Grady P."/>
            <person name="Pachter L."/>
            <person name="Papaceit M."/>
            <person name="Parisi M.J."/>
            <person name="Parisi M."/>
            <person name="Parts L."/>
            <person name="Pedersen J.S."/>
            <person name="Pesole G."/>
            <person name="Phillippy A.M."/>
            <person name="Ponting C.P."/>
            <person name="Pop M."/>
            <person name="Porcelli D."/>
            <person name="Powell J.R."/>
            <person name="Prohaska S."/>
            <person name="Pruitt K."/>
            <person name="Puig M."/>
            <person name="Quesneville H."/>
            <person name="Ram K.R."/>
            <person name="Rand D."/>
            <person name="Rasmussen M.D."/>
            <person name="Reed L.K."/>
            <person name="Reenan R."/>
            <person name="Reily A."/>
            <person name="Remington K.A."/>
            <person name="Rieger T.T."/>
            <person name="Ritchie M.G."/>
            <person name="Robin C."/>
            <person name="Rogers Y.H."/>
            <person name="Rohde C."/>
            <person name="Rozas J."/>
            <person name="Rubenfield M.J."/>
            <person name="Ruiz A."/>
            <person name="Russo S."/>
            <person name="Salzberg S.L."/>
            <person name="Sanchez-Gracia A."/>
            <person name="Saranga D.J."/>
            <person name="Sato H."/>
            <person name="Schaeffer S.W."/>
            <person name="Schatz M.C."/>
            <person name="Schlenke T."/>
            <person name="Schwartz R."/>
            <person name="Segarra C."/>
            <person name="Singh R.S."/>
            <person name="Sirot L."/>
            <person name="Sirota M."/>
            <person name="Sisneros N.B."/>
            <person name="Smith C.D."/>
            <person name="Smith T.F."/>
            <person name="Spieth J."/>
            <person name="Stage D.E."/>
            <person name="Stark A."/>
            <person name="Stephan W."/>
            <person name="Strausberg R.L."/>
            <person name="Strempel S."/>
            <person name="Sturgill D."/>
            <person name="Sutton G."/>
            <person name="Sutton G.G."/>
            <person name="Tao W."/>
            <person name="Teichmann S."/>
            <person name="Tobari Y.N."/>
            <person name="Tomimura Y."/>
            <person name="Tsolas J.M."/>
            <person name="Valente V.L."/>
            <person name="Venter E."/>
            <person name="Venter J.C."/>
            <person name="Vicario S."/>
            <person name="Vieira F.G."/>
            <person name="Vilella A.J."/>
            <person name="Villasante A."/>
            <person name="Walenz B."/>
            <person name="Wang J."/>
            <person name="Wasserman M."/>
            <person name="Watts T."/>
            <person name="Wilson D."/>
            <person name="Wilson R.K."/>
            <person name="Wing R.A."/>
            <person name="Wolfner M.F."/>
            <person name="Wong A."/>
            <person name="Wong G.K."/>
            <person name="Wu C.I."/>
            <person name="Wu G."/>
            <person name="Yamamoto D."/>
            <person name="Yang H.P."/>
            <person name="Yang S.P."/>
            <person name="Yorke J.A."/>
            <person name="Yoshida K."/>
            <person name="Zdobnov E."/>
            <person name="Zhang P."/>
            <person name="Zhang Y."/>
            <person name="Zimin A.V."/>
            <person name="Baldwin J."/>
            <person name="Abdouelleil A."/>
            <person name="Abdulkadir J."/>
            <person name="Abebe A."/>
            <person name="Abera B."/>
            <person name="Abreu J."/>
            <person name="Acer S.C."/>
            <person name="Aftuck L."/>
            <person name="Alexander A."/>
            <person name="An P."/>
            <person name="Anderson E."/>
            <person name="Anderson S."/>
            <person name="Arachi H."/>
            <person name="Azer M."/>
            <person name="Bachantsang P."/>
            <person name="Barry A."/>
            <person name="Bayul T."/>
            <person name="Berlin A."/>
            <person name="Bessette D."/>
            <person name="Bloom T."/>
            <person name="Blye J."/>
            <person name="Boguslavskiy L."/>
            <person name="Bonnet C."/>
            <person name="Boukhgalter B."/>
            <person name="Bourzgui I."/>
            <person name="Brown A."/>
            <person name="Cahill P."/>
            <person name="Channer S."/>
            <person name="Cheshatsang Y."/>
            <person name="Chuda L."/>
            <person name="Citroen M."/>
            <person name="Collymore A."/>
            <person name="Cooke P."/>
            <person name="Costello M."/>
            <person name="D'Aco K."/>
            <person name="Daza R."/>
            <person name="De Haan G."/>
            <person name="DeGray S."/>
            <person name="DeMaso C."/>
            <person name="Dhargay N."/>
            <person name="Dooley K."/>
            <person name="Dooley E."/>
            <person name="Doricent M."/>
            <person name="Dorje P."/>
            <person name="Dorjee K."/>
            <person name="Dupes A."/>
            <person name="Elong R."/>
            <person name="Falk J."/>
            <person name="Farina A."/>
            <person name="Faro S."/>
            <person name="Ferguson D."/>
            <person name="Fisher S."/>
            <person name="Foley C.D."/>
            <person name="Franke A."/>
            <person name="Friedrich D."/>
            <person name="Gadbois L."/>
            <person name="Gearin G."/>
            <person name="Gearin C.R."/>
            <person name="Giannoukos G."/>
            <person name="Goode T."/>
            <person name="Graham J."/>
            <person name="Grandbois E."/>
            <person name="Grewal S."/>
            <person name="Gyaltsen K."/>
            <person name="Hafez N."/>
            <person name="Hagos B."/>
            <person name="Hall J."/>
            <person name="Henson C."/>
            <person name="Hollinger A."/>
            <person name="Honan T."/>
            <person name="Huard M.D."/>
            <person name="Hughes L."/>
            <person name="Hurhula B."/>
            <person name="Husby M.E."/>
            <person name="Kamat A."/>
            <person name="Kanga B."/>
            <person name="Kashin S."/>
            <person name="Khazanovich D."/>
            <person name="Kisner P."/>
            <person name="Lance K."/>
            <person name="Lara M."/>
            <person name="Lee W."/>
            <person name="Lennon N."/>
            <person name="Letendre F."/>
            <person name="LeVine R."/>
            <person name="Lipovsky A."/>
            <person name="Liu X."/>
            <person name="Liu J."/>
            <person name="Liu S."/>
            <person name="Lokyitsang T."/>
            <person name="Lokyitsang Y."/>
            <person name="Lubonja R."/>
            <person name="Lui A."/>
            <person name="MacDonald P."/>
            <person name="Magnisalis V."/>
            <person name="Maru K."/>
            <person name="Matthews C."/>
            <person name="McCusker W."/>
            <person name="McDonough S."/>
            <person name="Mehta T."/>
            <person name="Meldrim J."/>
            <person name="Meneus L."/>
            <person name="Mihai O."/>
            <person name="Mihalev A."/>
            <person name="Mihova T."/>
            <person name="Mittelman R."/>
            <person name="Mlenga V."/>
            <person name="Montmayeur A."/>
            <person name="Mulrain L."/>
            <person name="Navidi A."/>
            <person name="Naylor J."/>
            <person name="Negash T."/>
            <person name="Nguyen T."/>
            <person name="Nguyen N."/>
            <person name="Nicol R."/>
            <person name="Norbu C."/>
            <person name="Norbu N."/>
            <person name="Novod N."/>
            <person name="O'Neill B."/>
            <person name="Osman S."/>
            <person name="Markiewicz E."/>
            <person name="Oyono O.L."/>
            <person name="Patti C."/>
            <person name="Phunkhang P."/>
            <person name="Pierre F."/>
            <person name="Priest M."/>
            <person name="Raghuraman S."/>
            <person name="Rege F."/>
            <person name="Reyes R."/>
            <person name="Rise C."/>
            <person name="Rogov P."/>
            <person name="Ross K."/>
            <person name="Ryan E."/>
            <person name="Settipalli S."/>
            <person name="Shea T."/>
            <person name="Sherpa N."/>
            <person name="Shi L."/>
            <person name="Shih D."/>
            <person name="Sparrow T."/>
            <person name="Spaulding J."/>
            <person name="Stalker J."/>
            <person name="Stange-Thomann N."/>
            <person name="Stavropoulos S."/>
            <person name="Stone C."/>
            <person name="Strader C."/>
            <person name="Tesfaye S."/>
            <person name="Thomson T."/>
            <person name="Thoulutsang Y."/>
            <person name="Thoulutsang D."/>
            <person name="Topham K."/>
            <person name="Topping I."/>
            <person name="Tsamla T."/>
            <person name="Vassiliev H."/>
            <person name="Vo A."/>
            <person name="Wangchuk T."/>
            <person name="Wangdi T."/>
            <person name="Weiand M."/>
            <person name="Wilkinson J."/>
            <person name="Wilson A."/>
            <person name="Yadav S."/>
            <person name="Young G."/>
            <person name="Yu Q."/>
            <person name="Zembek L."/>
            <person name="Zhong D."/>
            <person name="Zimmer A."/>
            <person name="Zwirko Z."/>
            <person name="Jaffe D.B."/>
            <person name="Alvarez P."/>
            <person name="Brockman W."/>
            <person name="Butler J."/>
            <person name="Chin C."/>
            <person name="Gnerre S."/>
            <person name="Grabherr M."/>
            <person name="Kleber M."/>
            <person name="Mauceli E."/>
            <person name="MacCallum I."/>
        </authorList>
    </citation>
    <scope>NUCLEOTIDE SEQUENCE [LARGE SCALE GENOMIC DNA]</scope>
    <source>
        <strain evidence="8">Tucson 15010-1051.87</strain>
    </source>
</reference>
<sequence length="325" mass="36533">MPSLTKRLSFKKKRNGPEATNEEGDEGGYTNNSTDEEIIPGPPAEGDMPTFFHIGLLAKQCLISGYKIGTWHIDCTTNVKDKVTLFSYGSGKPNFNNVWGGVGMRQKWGIWDLFQVWQTDNIMGAVGGRSKLVGGTANAMLWAIYNPRDGSGVKLQVYSGYERSPIKFDLIIPVLNVPRFMGYALLHFAKNWLLAFRMDYNIAERAFQKHAICGGYYNGSTELGLKFEDFKDWRASIFQRLSKRWAIAFKADLYTEEPKQYAVGGQYQINDNSLLKATVRDNGFLGLVYQLNLTENIGITYHVGLELKDPIKGEHRVGISCSLRA</sequence>
<dbReference type="HOGENOM" id="CLU_840130_0_0_1"/>
<evidence type="ECO:0000256" key="1">
    <source>
        <dbReference type="ARBA" id="ARBA00004294"/>
    </source>
</evidence>
<dbReference type="Pfam" id="PF01459">
    <property type="entry name" value="Porin_3"/>
    <property type="match status" value="1"/>
</dbReference>
<feature type="region of interest" description="Disordered" evidence="6">
    <location>
        <begin position="1"/>
        <end position="37"/>
    </location>
</feature>
<dbReference type="InterPro" id="IPR027246">
    <property type="entry name" value="Porin_Euk/Tom40"/>
</dbReference>
<keyword evidence="3" id="KW-0472">Membrane</keyword>
<dbReference type="PhylomeDB" id="B4LS71"/>
<evidence type="ECO:0000256" key="2">
    <source>
        <dbReference type="ARBA" id="ARBA00007780"/>
    </source>
</evidence>
<dbReference type="InterPro" id="IPR001925">
    <property type="entry name" value="Porin_Euk"/>
</dbReference>
<dbReference type="STRING" id="7244.B4LS71"/>
<organism evidence="7 8">
    <name type="scientific">Drosophila virilis</name>
    <name type="common">Fruit fly</name>
    <dbReference type="NCBI Taxonomy" id="7244"/>
    <lineage>
        <taxon>Eukaryota</taxon>
        <taxon>Metazoa</taxon>
        <taxon>Ecdysozoa</taxon>
        <taxon>Arthropoda</taxon>
        <taxon>Hexapoda</taxon>
        <taxon>Insecta</taxon>
        <taxon>Pterygota</taxon>
        <taxon>Neoptera</taxon>
        <taxon>Endopterygota</taxon>
        <taxon>Diptera</taxon>
        <taxon>Brachycera</taxon>
        <taxon>Muscomorpha</taxon>
        <taxon>Ephydroidea</taxon>
        <taxon>Drosophilidae</taxon>
        <taxon>Drosophila</taxon>
    </lineage>
</organism>
<keyword evidence="3" id="KW-1134">Transmembrane beta strand</keyword>
<keyword evidence="4" id="KW-1000">Mitochondrion outer membrane</keyword>
<dbReference type="OMA" id="ANAMLWA"/>
<dbReference type="eggNOG" id="KOG3126">
    <property type="taxonomic scope" value="Eukaryota"/>
</dbReference>
<keyword evidence="5" id="KW-0813">Transport</keyword>
<dbReference type="Gene3D" id="2.40.160.10">
    <property type="entry name" value="Porin"/>
    <property type="match status" value="1"/>
</dbReference>
<keyword evidence="4" id="KW-0496">Mitochondrion</keyword>
<dbReference type="PANTHER" id="PTHR11743">
    <property type="entry name" value="VOLTAGE-DEPENDENT ANION-SELECTIVE CHANNEL"/>
    <property type="match status" value="1"/>
</dbReference>
<keyword evidence="8" id="KW-1185">Reference proteome</keyword>
<accession>B4LS71</accession>
<dbReference type="GO" id="GO:0015288">
    <property type="term" value="F:porin activity"/>
    <property type="evidence" value="ECO:0007669"/>
    <property type="project" value="UniProtKB-KW"/>
</dbReference>
<evidence type="ECO:0000313" key="8">
    <source>
        <dbReference type="Proteomes" id="UP000008792"/>
    </source>
</evidence>
<evidence type="ECO:0000313" key="7">
    <source>
        <dbReference type="EMBL" id="EDW64757.1"/>
    </source>
</evidence>
<keyword evidence="5" id="KW-0406">Ion transport</keyword>
<dbReference type="KEGG" id="dvi:6629108"/>
<gene>
    <name evidence="7" type="primary">Dvir\GJ17637</name>
    <name evidence="7" type="ORF">Dvir_GJ17637</name>
</gene>
<protein>
    <recommendedName>
        <fullName evidence="9">Voltage-dependent anion-selective channel protein 3</fullName>
    </recommendedName>
</protein>
<comment type="subcellular location">
    <subcellularLocation>
        <location evidence="1">Mitochondrion outer membrane</location>
    </subcellularLocation>
</comment>
<keyword evidence="3" id="KW-0812">Transmembrane</keyword>
<dbReference type="InParanoid" id="B4LS71"/>
<dbReference type="GO" id="GO:0008308">
    <property type="term" value="F:voltage-gated monoatomic anion channel activity"/>
    <property type="evidence" value="ECO:0007669"/>
    <property type="project" value="InterPro"/>
</dbReference>
<dbReference type="EMBL" id="CH940649">
    <property type="protein sequence ID" value="EDW64757.1"/>
    <property type="molecule type" value="Genomic_DNA"/>
</dbReference>
<comment type="similarity">
    <text evidence="2">Belongs to the eukaryotic mitochondrial porin family.</text>
</comment>
<name>B4LS71_DROVI</name>
<evidence type="ECO:0000256" key="5">
    <source>
        <dbReference type="ARBA" id="ARBA00023114"/>
    </source>
</evidence>
<dbReference type="OrthoDB" id="7827681at2759"/>